<comment type="caution">
    <text evidence="1">The sequence shown here is derived from an EMBL/GenBank/DDBJ whole genome shotgun (WGS) entry which is preliminary data.</text>
</comment>
<dbReference type="Gene3D" id="3.30.1330.70">
    <property type="entry name" value="Holliday junction resolvase RusA"/>
    <property type="match status" value="1"/>
</dbReference>
<dbReference type="GO" id="GO:0006310">
    <property type="term" value="P:DNA recombination"/>
    <property type="evidence" value="ECO:0007669"/>
    <property type="project" value="InterPro"/>
</dbReference>
<sequence>MEPAIVIRLAGVPVGKGRPRFVRSTGRAFTPAATRSYESALRLAAQEAMGDRAPLDGALHVHVAAHFPVPASWPKKRRRAALEGELLPATKPDVDNLLKVLDALNEVVWRDDKQIVSAVIWKRYSDAPGLFIKVEPL</sequence>
<dbReference type="Proteomes" id="UP000588017">
    <property type="component" value="Unassembled WGS sequence"/>
</dbReference>
<dbReference type="GO" id="GO:0006281">
    <property type="term" value="P:DNA repair"/>
    <property type="evidence" value="ECO:0007669"/>
    <property type="project" value="InterPro"/>
</dbReference>
<evidence type="ECO:0000313" key="2">
    <source>
        <dbReference type="Proteomes" id="UP000588017"/>
    </source>
</evidence>
<reference evidence="1 2" key="1">
    <citation type="submission" date="2020-08" db="EMBL/GenBank/DDBJ databases">
        <title>Genomic Encyclopedia of Type Strains, Phase IV (KMG-IV): sequencing the most valuable type-strain genomes for metagenomic binning, comparative biology and taxonomic classification.</title>
        <authorList>
            <person name="Goeker M."/>
        </authorList>
    </citation>
    <scope>NUCLEOTIDE SEQUENCE [LARGE SCALE GENOMIC DNA]</scope>
    <source>
        <strain evidence="1 2">DSM 101465</strain>
    </source>
</reference>
<accession>A0A841KAW0</accession>
<protein>
    <submittedName>
        <fullName evidence="1">Holliday junction resolvase RusA-like endonuclease</fullName>
    </submittedName>
</protein>
<keyword evidence="2" id="KW-1185">Reference proteome</keyword>
<evidence type="ECO:0000313" key="1">
    <source>
        <dbReference type="EMBL" id="MBB6167146.1"/>
    </source>
</evidence>
<gene>
    <name evidence="1" type="ORF">HNQ73_000764</name>
</gene>
<dbReference type="AlphaFoldDB" id="A0A841KAW0"/>
<dbReference type="GO" id="GO:0004519">
    <property type="term" value="F:endonuclease activity"/>
    <property type="evidence" value="ECO:0007669"/>
    <property type="project" value="UniProtKB-KW"/>
</dbReference>
<dbReference type="RefSeq" id="WP_183332445.1">
    <property type="nucleotide sequence ID" value="NZ_BMHX01000002.1"/>
</dbReference>
<dbReference type="InterPro" id="IPR008822">
    <property type="entry name" value="Endonuclease_RusA-like"/>
</dbReference>
<keyword evidence="1" id="KW-0255">Endonuclease</keyword>
<name>A0A841KAW0_9HYPH</name>
<dbReference type="GO" id="GO:0000287">
    <property type="term" value="F:magnesium ion binding"/>
    <property type="evidence" value="ECO:0007669"/>
    <property type="project" value="InterPro"/>
</dbReference>
<proteinExistence type="predicted"/>
<dbReference type="Pfam" id="PF05866">
    <property type="entry name" value="RusA"/>
    <property type="match status" value="1"/>
</dbReference>
<dbReference type="SUPFAM" id="SSF103084">
    <property type="entry name" value="Holliday junction resolvase RusA"/>
    <property type="match status" value="1"/>
</dbReference>
<dbReference type="InterPro" id="IPR036614">
    <property type="entry name" value="RusA-like_sf"/>
</dbReference>
<organism evidence="1 2">
    <name type="scientific">Chelatococcus composti</name>
    <dbReference type="NCBI Taxonomy" id="1743235"/>
    <lineage>
        <taxon>Bacteria</taxon>
        <taxon>Pseudomonadati</taxon>
        <taxon>Pseudomonadota</taxon>
        <taxon>Alphaproteobacteria</taxon>
        <taxon>Hyphomicrobiales</taxon>
        <taxon>Chelatococcaceae</taxon>
        <taxon>Chelatococcus</taxon>
    </lineage>
</organism>
<keyword evidence="1" id="KW-0378">Hydrolase</keyword>
<keyword evidence="1" id="KW-0540">Nuclease</keyword>
<dbReference type="EMBL" id="JACHEH010000002">
    <property type="protein sequence ID" value="MBB6167146.1"/>
    <property type="molecule type" value="Genomic_DNA"/>
</dbReference>